<protein>
    <recommendedName>
        <fullName evidence="4">PEP-CTERM protein-sorting domain-containing protein</fullName>
    </recommendedName>
</protein>
<dbReference type="InterPro" id="IPR013424">
    <property type="entry name" value="Ice-binding_C"/>
</dbReference>
<organism evidence="2 3">
    <name type="scientific">Brevifollis gellanilyticus</name>
    <dbReference type="NCBI Taxonomy" id="748831"/>
    <lineage>
        <taxon>Bacteria</taxon>
        <taxon>Pseudomonadati</taxon>
        <taxon>Verrucomicrobiota</taxon>
        <taxon>Verrucomicrobiia</taxon>
        <taxon>Verrucomicrobiales</taxon>
        <taxon>Verrucomicrobiaceae</taxon>
    </lineage>
</organism>
<dbReference type="Proteomes" id="UP000321577">
    <property type="component" value="Unassembled WGS sequence"/>
</dbReference>
<dbReference type="EMBL" id="BKAG01000017">
    <property type="protein sequence ID" value="GEP43365.1"/>
    <property type="molecule type" value="Genomic_DNA"/>
</dbReference>
<name>A0A512M9F8_9BACT</name>
<accession>A0A512M9F8</accession>
<evidence type="ECO:0008006" key="4">
    <source>
        <dbReference type="Google" id="ProtNLM"/>
    </source>
</evidence>
<feature type="chain" id="PRO_5021730782" description="PEP-CTERM protein-sorting domain-containing protein" evidence="1">
    <location>
        <begin position="21"/>
        <end position="252"/>
    </location>
</feature>
<evidence type="ECO:0000313" key="3">
    <source>
        <dbReference type="Proteomes" id="UP000321577"/>
    </source>
</evidence>
<dbReference type="NCBIfam" id="TIGR02595">
    <property type="entry name" value="PEP_CTERM"/>
    <property type="match status" value="1"/>
</dbReference>
<evidence type="ECO:0000256" key="1">
    <source>
        <dbReference type="SAM" id="SignalP"/>
    </source>
</evidence>
<comment type="caution">
    <text evidence="2">The sequence shown here is derived from an EMBL/GenBank/DDBJ whole genome shotgun (WGS) entry which is preliminary data.</text>
</comment>
<dbReference type="AlphaFoldDB" id="A0A512M9F8"/>
<reference evidence="2 3" key="1">
    <citation type="submission" date="2019-07" db="EMBL/GenBank/DDBJ databases">
        <title>Whole genome shotgun sequence of Brevifollis gellanilyticus NBRC 108608.</title>
        <authorList>
            <person name="Hosoyama A."/>
            <person name="Uohara A."/>
            <person name="Ohji S."/>
            <person name="Ichikawa N."/>
        </authorList>
    </citation>
    <scope>NUCLEOTIDE SEQUENCE [LARGE SCALE GENOMIC DNA]</scope>
    <source>
        <strain evidence="2 3">NBRC 108608</strain>
    </source>
</reference>
<sequence>MKASRFAAILVLAAASLSQGATIISYTATSDPAGSPDGTITAGGSGTTNVWSTSTTAPGGSFAGNSGGNGDGAGAGAGANAWGIWSNTSGQSNAIHTLAGGALSVGQDIGLDFDNGFVDAGATVGVSLRNAANNNLFEFFFTGGNSTYSKNDLAGALSTGLGFTDDGFKFSFRLNSTSGYSASLGATAFSGSLTAGGGDQAITNVRVFTVGNGTGGAQRDLFFNNLTITPEPSRLMLVALGVVLVGVRRRRK</sequence>
<keyword evidence="3" id="KW-1185">Reference proteome</keyword>
<proteinExistence type="predicted"/>
<evidence type="ECO:0000313" key="2">
    <source>
        <dbReference type="EMBL" id="GEP43365.1"/>
    </source>
</evidence>
<keyword evidence="1" id="KW-0732">Signal</keyword>
<dbReference type="RefSeq" id="WP_146850943.1">
    <property type="nucleotide sequence ID" value="NZ_BKAG01000017.1"/>
</dbReference>
<gene>
    <name evidence="2" type="ORF">BGE01nite_26560</name>
</gene>
<dbReference type="OrthoDB" id="1195338at2"/>
<feature type="signal peptide" evidence="1">
    <location>
        <begin position="1"/>
        <end position="20"/>
    </location>
</feature>